<dbReference type="EC" id="2.4.2.31" evidence="9"/>
<reference evidence="11" key="1">
    <citation type="submission" date="2021-02" db="EMBL/GenBank/DDBJ databases">
        <authorList>
            <person name="Nowell W R."/>
        </authorList>
    </citation>
    <scope>NUCLEOTIDE SEQUENCE</scope>
</reference>
<dbReference type="Proteomes" id="UP000663855">
    <property type="component" value="Unassembled WGS sequence"/>
</dbReference>
<evidence type="ECO:0000313" key="12">
    <source>
        <dbReference type="EMBL" id="CAF3918271.1"/>
    </source>
</evidence>
<dbReference type="EMBL" id="CAJNRE010021068">
    <property type="protein sequence ID" value="CAF2249890.1"/>
    <property type="molecule type" value="Genomic_DNA"/>
</dbReference>
<keyword evidence="2 9" id="KW-0328">Glycosyltransferase</keyword>
<evidence type="ECO:0000256" key="5">
    <source>
        <dbReference type="ARBA" id="ARBA00022737"/>
    </source>
</evidence>
<dbReference type="PROSITE" id="PS50005">
    <property type="entry name" value="TPR"/>
    <property type="match status" value="4"/>
</dbReference>
<name>A0A817A215_9BILA</name>
<dbReference type="EMBL" id="CAJNOV010012160">
    <property type="protein sequence ID" value="CAF1477112.1"/>
    <property type="molecule type" value="Genomic_DNA"/>
</dbReference>
<gene>
    <name evidence="13" type="ORF">BYL167_LOCUS48325</name>
    <name evidence="10" type="ORF">CJN711_LOCUS25966</name>
    <name evidence="11" type="ORF">MBJ925_LOCUS37817</name>
    <name evidence="12" type="ORF">SMN809_LOCUS7528</name>
</gene>
<evidence type="ECO:0000256" key="6">
    <source>
        <dbReference type="ARBA" id="ARBA00022803"/>
    </source>
</evidence>
<comment type="similarity">
    <text evidence="1 9">Belongs to the Arg-specific ADP-ribosyltransferase family.</text>
</comment>
<keyword evidence="3 9" id="KW-0808">Transferase</keyword>
<dbReference type="Proteomes" id="UP000663824">
    <property type="component" value="Unassembled WGS sequence"/>
</dbReference>
<dbReference type="GO" id="GO:0016779">
    <property type="term" value="F:nucleotidyltransferase activity"/>
    <property type="evidence" value="ECO:0007669"/>
    <property type="project" value="UniProtKB-KW"/>
</dbReference>
<dbReference type="Gene3D" id="1.25.40.10">
    <property type="entry name" value="Tetratricopeptide repeat domain"/>
    <property type="match status" value="2"/>
</dbReference>
<dbReference type="GO" id="GO:0106274">
    <property type="term" value="F:NAD+-protein-arginine ADP-ribosyltransferase activity"/>
    <property type="evidence" value="ECO:0007669"/>
    <property type="project" value="UniProtKB-EC"/>
</dbReference>
<dbReference type="Proteomes" id="UP000676336">
    <property type="component" value="Unassembled WGS sequence"/>
</dbReference>
<keyword evidence="4" id="KW-0548">Nucleotidyltransferase</keyword>
<dbReference type="AlphaFoldDB" id="A0A817A215"/>
<protein>
    <recommendedName>
        <fullName evidence="9">NAD(P)(+)--arginine ADP-ribosyltransferase</fullName>
        <ecNumber evidence="9">2.4.2.31</ecNumber>
    </recommendedName>
    <alternativeName>
        <fullName evidence="9">Mono(ADP-ribosyl)transferase</fullName>
    </alternativeName>
</protein>
<evidence type="ECO:0000313" key="13">
    <source>
        <dbReference type="EMBL" id="CAF4805363.1"/>
    </source>
</evidence>
<dbReference type="PROSITE" id="PS50293">
    <property type="entry name" value="TPR_REGION"/>
    <property type="match status" value="2"/>
</dbReference>
<evidence type="ECO:0000256" key="2">
    <source>
        <dbReference type="ARBA" id="ARBA00022676"/>
    </source>
</evidence>
<evidence type="ECO:0000313" key="10">
    <source>
        <dbReference type="EMBL" id="CAF1477112.1"/>
    </source>
</evidence>
<dbReference type="Proteomes" id="UP000681967">
    <property type="component" value="Unassembled WGS sequence"/>
</dbReference>
<evidence type="ECO:0000256" key="1">
    <source>
        <dbReference type="ARBA" id="ARBA00009558"/>
    </source>
</evidence>
<accession>A0A817A215</accession>
<feature type="repeat" description="TPR" evidence="8">
    <location>
        <begin position="546"/>
        <end position="579"/>
    </location>
</feature>
<evidence type="ECO:0000256" key="7">
    <source>
        <dbReference type="ARBA" id="ARBA00047597"/>
    </source>
</evidence>
<dbReference type="SUPFAM" id="SSF81901">
    <property type="entry name" value="HCP-like"/>
    <property type="match status" value="1"/>
</dbReference>
<evidence type="ECO:0000256" key="4">
    <source>
        <dbReference type="ARBA" id="ARBA00022695"/>
    </source>
</evidence>
<dbReference type="Pfam" id="PF00515">
    <property type="entry name" value="TPR_1"/>
    <property type="match status" value="1"/>
</dbReference>
<keyword evidence="6 8" id="KW-0802">TPR repeat</keyword>
<comment type="caution">
    <text evidence="11">The sequence shown here is derived from an EMBL/GenBank/DDBJ whole genome shotgun (WGS) entry which is preliminary data.</text>
</comment>
<keyword evidence="9" id="KW-0520">NAD</keyword>
<dbReference type="InterPro" id="IPR019734">
    <property type="entry name" value="TPR_rpt"/>
</dbReference>
<feature type="repeat" description="TPR" evidence="8">
    <location>
        <begin position="588"/>
        <end position="621"/>
    </location>
</feature>
<dbReference type="InterPro" id="IPR011990">
    <property type="entry name" value="TPR-like_helical_dom_sf"/>
</dbReference>
<sequence>MDLGQQVEDCHLIGIVRPEKIRRPFSSRIVQNFILVWLHSDADEVHKNEFRKSITELRTVVNDINTFTDVDQCIEFVIDIKDEKVLMIISDELSQHIVPFVHDIIHINSIYIYSKNQSQQKEWIQKWPKVKDMFPSILSICQALEQDARRCDQDLVSISLVSTNRETFNENLDQLDPTFMYTQILKEILLAIDFNEQHIKDFITYYREKFTDNGVQLNNIDGLARDYKDYSPIWWYTHKCSLYSVLNRALRFMEVDTIIKMGFFIHDLHRQIVQLHSEQYREHHELEPFTIFRGQGLPKIELEKIRETQGGLISFNNFLSTSKDLSIAQGFASSSLASSDSVGIVFVMMIDPSIKSTPFACINHVSYYKTEDEILFSMHTVFRIDNIIQINDNNRLWQVDLIQTNDNDSQLNALTERIRNEIRGCTEWDKLGKLLFKLGHFDKAEELYDVLLEQTYSDREKIQFNHQLGWGKMQQRKYEEAIAYYQKSLEIKQIVMPDNHNTLAVSFNHIGSVYEKMNEYTKALLYYEKGLEFQLKITPLNYSGLASCLANIGSVYEKMKEYSKALEFHEKALEMRQNISPENNVNLAYSHHNIGSVYEKMGEYQKALLSHEKALEIQQIALPPNHRDLAQSHSSIGYVYSKIGQYSRARQYHQKSVDIGQRSLPANHPHLRKFRENLEYINRKCR</sequence>
<dbReference type="EMBL" id="CAJOBH010141043">
    <property type="protein sequence ID" value="CAF4805363.1"/>
    <property type="molecule type" value="Genomic_DNA"/>
</dbReference>
<evidence type="ECO:0000313" key="14">
    <source>
        <dbReference type="Proteomes" id="UP000663824"/>
    </source>
</evidence>
<dbReference type="InterPro" id="IPR000768">
    <property type="entry name" value="ART"/>
</dbReference>
<dbReference type="Pfam" id="PF13424">
    <property type="entry name" value="TPR_12"/>
    <property type="match status" value="2"/>
</dbReference>
<dbReference type="PANTHER" id="PTHR45641:SF19">
    <property type="entry name" value="NEPHROCYSTIN-3"/>
    <property type="match status" value="1"/>
</dbReference>
<dbReference type="PROSITE" id="PS51996">
    <property type="entry name" value="TR_MART"/>
    <property type="match status" value="1"/>
</dbReference>
<comment type="catalytic activity">
    <reaction evidence="7 9">
        <text>L-arginyl-[protein] + NAD(+) = N(omega)-(ADP-D-ribosyl)-L-arginyl-[protein] + nicotinamide + H(+)</text>
        <dbReference type="Rhea" id="RHEA:19149"/>
        <dbReference type="Rhea" id="RHEA-COMP:10532"/>
        <dbReference type="Rhea" id="RHEA-COMP:15087"/>
        <dbReference type="ChEBI" id="CHEBI:15378"/>
        <dbReference type="ChEBI" id="CHEBI:17154"/>
        <dbReference type="ChEBI" id="CHEBI:29965"/>
        <dbReference type="ChEBI" id="CHEBI:57540"/>
        <dbReference type="ChEBI" id="CHEBI:142554"/>
        <dbReference type="EC" id="2.4.2.31"/>
    </reaction>
</comment>
<keyword evidence="9" id="KW-0521">NADP</keyword>
<keyword evidence="5" id="KW-0677">Repeat</keyword>
<dbReference type="Pfam" id="PF01129">
    <property type="entry name" value="ART"/>
    <property type="match status" value="1"/>
</dbReference>
<evidence type="ECO:0000313" key="11">
    <source>
        <dbReference type="EMBL" id="CAF2249890.1"/>
    </source>
</evidence>
<feature type="repeat" description="TPR" evidence="8">
    <location>
        <begin position="630"/>
        <end position="663"/>
    </location>
</feature>
<evidence type="ECO:0000256" key="8">
    <source>
        <dbReference type="PROSITE-ProRule" id="PRU00339"/>
    </source>
</evidence>
<organism evidence="11 14">
    <name type="scientific">Rotaria magnacalcarata</name>
    <dbReference type="NCBI Taxonomy" id="392030"/>
    <lineage>
        <taxon>Eukaryota</taxon>
        <taxon>Metazoa</taxon>
        <taxon>Spiralia</taxon>
        <taxon>Gnathifera</taxon>
        <taxon>Rotifera</taxon>
        <taxon>Eurotatoria</taxon>
        <taxon>Bdelloidea</taxon>
        <taxon>Philodinida</taxon>
        <taxon>Philodinidae</taxon>
        <taxon>Rotaria</taxon>
    </lineage>
</organism>
<evidence type="ECO:0000256" key="9">
    <source>
        <dbReference type="RuleBase" id="RU361228"/>
    </source>
</evidence>
<feature type="repeat" description="TPR" evidence="8">
    <location>
        <begin position="504"/>
        <end position="537"/>
    </location>
</feature>
<proteinExistence type="inferred from homology"/>
<dbReference type="SMART" id="SM00028">
    <property type="entry name" value="TPR"/>
    <property type="match status" value="6"/>
</dbReference>
<dbReference type="Gene3D" id="3.90.176.10">
    <property type="entry name" value="Toxin ADP-ribosyltransferase, Chain A, domain 1"/>
    <property type="match status" value="1"/>
</dbReference>
<evidence type="ECO:0000256" key="3">
    <source>
        <dbReference type="ARBA" id="ARBA00022679"/>
    </source>
</evidence>
<dbReference type="EMBL" id="CAJOBI010002194">
    <property type="protein sequence ID" value="CAF3918271.1"/>
    <property type="molecule type" value="Genomic_DNA"/>
</dbReference>
<dbReference type="PANTHER" id="PTHR45641">
    <property type="entry name" value="TETRATRICOPEPTIDE REPEAT PROTEIN (AFU_ORTHOLOGUE AFUA_6G03870)"/>
    <property type="match status" value="1"/>
</dbReference>
<dbReference type="SUPFAM" id="SSF56399">
    <property type="entry name" value="ADP-ribosylation"/>
    <property type="match status" value="1"/>
</dbReference>